<evidence type="ECO:0000313" key="2">
    <source>
        <dbReference type="Proteomes" id="UP000013101"/>
    </source>
</evidence>
<organism evidence="1 2">
    <name type="scientific">Acinetobacter variabilis</name>
    <dbReference type="NCBI Taxonomy" id="70346"/>
    <lineage>
        <taxon>Bacteria</taxon>
        <taxon>Pseudomonadati</taxon>
        <taxon>Pseudomonadota</taxon>
        <taxon>Gammaproteobacteria</taxon>
        <taxon>Moraxellales</taxon>
        <taxon>Moraxellaceae</taxon>
        <taxon>Acinetobacter</taxon>
    </lineage>
</organism>
<dbReference type="Proteomes" id="UP000013101">
    <property type="component" value="Unassembled WGS sequence"/>
</dbReference>
<dbReference type="AlphaFoldDB" id="N9NXA8"/>
<evidence type="ECO:0000313" key="1">
    <source>
        <dbReference type="EMBL" id="ENX10201.1"/>
    </source>
</evidence>
<reference evidence="1 2" key="1">
    <citation type="submission" date="2013-02" db="EMBL/GenBank/DDBJ databases">
        <title>The Genome Sequence of Acinetobacter sp. NIPH 2171.</title>
        <authorList>
            <consortium name="The Broad Institute Genome Sequencing Platform"/>
            <consortium name="The Broad Institute Genome Sequencing Center for Infectious Disease"/>
            <person name="Cerqueira G."/>
            <person name="Feldgarden M."/>
            <person name="Courvalin P."/>
            <person name="Perichon B."/>
            <person name="Grillot-Courvalin C."/>
            <person name="Clermont D."/>
            <person name="Rocha E."/>
            <person name="Yoon E.-J."/>
            <person name="Nemec A."/>
            <person name="Walker B."/>
            <person name="Young S.K."/>
            <person name="Zeng Q."/>
            <person name="Gargeya S."/>
            <person name="Fitzgerald M."/>
            <person name="Haas B."/>
            <person name="Abouelleil A."/>
            <person name="Alvarado L."/>
            <person name="Arachchi H.M."/>
            <person name="Berlin A.M."/>
            <person name="Chapman S.B."/>
            <person name="Dewar J."/>
            <person name="Goldberg J."/>
            <person name="Griggs A."/>
            <person name="Gujja S."/>
            <person name="Hansen M."/>
            <person name="Howarth C."/>
            <person name="Imamovic A."/>
            <person name="Larimer J."/>
            <person name="McCowan C."/>
            <person name="Murphy C."/>
            <person name="Neiman D."/>
            <person name="Pearson M."/>
            <person name="Priest M."/>
            <person name="Roberts A."/>
            <person name="Saif S."/>
            <person name="Shea T."/>
            <person name="Sisk P."/>
            <person name="Sykes S."/>
            <person name="Wortman J."/>
            <person name="Nusbaum C."/>
            <person name="Birren B."/>
        </authorList>
    </citation>
    <scope>NUCLEOTIDE SEQUENCE [LARGE SCALE GENOMIC DNA]</scope>
    <source>
        <strain evidence="1 2">NIPH 2171</strain>
    </source>
</reference>
<name>N9NXA8_9GAMM</name>
<sequence length="82" mass="9908">MKSININDLNRIASKIIEIFIEDGLEESYINGKMRDFKKQNRYETFYWALYNLDSIKTPTLLRYLGIDHQEYLNAKELFRKL</sequence>
<dbReference type="OrthoDB" id="6712635at2"/>
<protein>
    <submittedName>
        <fullName evidence="1">Uncharacterized protein</fullName>
    </submittedName>
</protein>
<dbReference type="STRING" id="70346.F897_01318"/>
<accession>N9NXA8</accession>
<dbReference type="HOGENOM" id="CLU_2550634_0_0_6"/>
<dbReference type="RefSeq" id="WP_005234351.1">
    <property type="nucleotide sequence ID" value="NZ_CP083658.1"/>
</dbReference>
<proteinExistence type="predicted"/>
<comment type="caution">
    <text evidence="1">The sequence shown here is derived from an EMBL/GenBank/DDBJ whole genome shotgun (WGS) entry which is preliminary data.</text>
</comment>
<dbReference type="EMBL" id="APRS01000008">
    <property type="protein sequence ID" value="ENX10201.1"/>
    <property type="molecule type" value="Genomic_DNA"/>
</dbReference>
<gene>
    <name evidence="1" type="ORF">F897_01318</name>
</gene>